<dbReference type="CDD" id="cd01029">
    <property type="entry name" value="TOPRIM_primases"/>
    <property type="match status" value="1"/>
</dbReference>
<dbReference type="Gene3D" id="3.40.1360.10">
    <property type="match status" value="1"/>
</dbReference>
<dbReference type="Gene3D" id="3.40.50.300">
    <property type="entry name" value="P-loop containing nucleotide triphosphate hydrolases"/>
    <property type="match status" value="1"/>
</dbReference>
<dbReference type="GO" id="GO:0043139">
    <property type="term" value="F:5'-3' DNA helicase activity"/>
    <property type="evidence" value="ECO:0007669"/>
    <property type="project" value="InterPro"/>
</dbReference>
<dbReference type="AlphaFoldDB" id="A0A2R5GSX4"/>
<gene>
    <name evidence="3" type="ORF">FCC1311_079782</name>
</gene>
<evidence type="ECO:0000313" key="3">
    <source>
        <dbReference type="EMBL" id="GBG31753.1"/>
    </source>
</evidence>
<proteinExistence type="predicted"/>
<dbReference type="GO" id="GO:0006260">
    <property type="term" value="P:DNA replication"/>
    <property type="evidence" value="ECO:0007669"/>
    <property type="project" value="InterPro"/>
</dbReference>
<dbReference type="InterPro" id="IPR027417">
    <property type="entry name" value="P-loop_NTPase"/>
</dbReference>
<dbReference type="InterPro" id="IPR006171">
    <property type="entry name" value="TOPRIM_dom"/>
</dbReference>
<evidence type="ECO:0000313" key="4">
    <source>
        <dbReference type="Proteomes" id="UP000241890"/>
    </source>
</evidence>
<dbReference type="InterPro" id="IPR034154">
    <property type="entry name" value="TOPRIM_DnaG/twinkle"/>
</dbReference>
<evidence type="ECO:0000259" key="1">
    <source>
        <dbReference type="PROSITE" id="PS50880"/>
    </source>
</evidence>
<feature type="domain" description="Toprim" evidence="1">
    <location>
        <begin position="116"/>
        <end position="197"/>
    </location>
</feature>
<name>A0A2R5GSX4_9STRA</name>
<reference evidence="3 4" key="1">
    <citation type="submission" date="2017-12" db="EMBL/GenBank/DDBJ databases">
        <title>Sequencing, de novo assembly and annotation of complete genome of a new Thraustochytrid species, strain FCC1311.</title>
        <authorList>
            <person name="Sedici K."/>
            <person name="Godart F."/>
            <person name="Aiese Cigliano R."/>
            <person name="Sanseverino W."/>
            <person name="Barakat M."/>
            <person name="Ortet P."/>
            <person name="Marechal E."/>
            <person name="Cagnac O."/>
            <person name="Amato A."/>
        </authorList>
    </citation>
    <scope>NUCLEOTIDE SEQUENCE [LARGE SCALE GENOMIC DNA]</scope>
</reference>
<evidence type="ECO:0000259" key="2">
    <source>
        <dbReference type="PROSITE" id="PS51199"/>
    </source>
</evidence>
<dbReference type="SUPFAM" id="SSF56731">
    <property type="entry name" value="DNA primase core"/>
    <property type="match status" value="1"/>
</dbReference>
<dbReference type="Pfam" id="PF13155">
    <property type="entry name" value="Toprim_2"/>
    <property type="match status" value="1"/>
</dbReference>
<dbReference type="PANTHER" id="PTHR12873">
    <property type="entry name" value="T7-LIKE MITOCHONDRIAL DNA HELICASE"/>
    <property type="match status" value="1"/>
</dbReference>
<dbReference type="SUPFAM" id="SSF52540">
    <property type="entry name" value="P-loop containing nucleoside triphosphate hydrolases"/>
    <property type="match status" value="1"/>
</dbReference>
<dbReference type="PROSITE" id="PS51199">
    <property type="entry name" value="SF4_HELICASE"/>
    <property type="match status" value="1"/>
</dbReference>
<dbReference type="SMART" id="SM00493">
    <property type="entry name" value="TOPRIM"/>
    <property type="match status" value="1"/>
</dbReference>
<protein>
    <submittedName>
        <fullName evidence="3">Twinkle protein, mitochondrial</fullName>
    </submittedName>
</protein>
<dbReference type="InParanoid" id="A0A2R5GSX4"/>
<keyword evidence="4" id="KW-1185">Reference proteome</keyword>
<dbReference type="GO" id="GO:0003697">
    <property type="term" value="F:single-stranded DNA binding"/>
    <property type="evidence" value="ECO:0007669"/>
    <property type="project" value="InterPro"/>
</dbReference>
<dbReference type="PROSITE" id="PS50880">
    <property type="entry name" value="TOPRIM"/>
    <property type="match status" value="1"/>
</dbReference>
<dbReference type="PANTHER" id="PTHR12873:SF0">
    <property type="entry name" value="TWINKLE MTDNA HELICASE"/>
    <property type="match status" value="1"/>
</dbReference>
<organism evidence="3 4">
    <name type="scientific">Hondaea fermentalgiana</name>
    <dbReference type="NCBI Taxonomy" id="2315210"/>
    <lineage>
        <taxon>Eukaryota</taxon>
        <taxon>Sar</taxon>
        <taxon>Stramenopiles</taxon>
        <taxon>Bigyra</taxon>
        <taxon>Labyrinthulomycetes</taxon>
        <taxon>Thraustochytrida</taxon>
        <taxon>Thraustochytriidae</taxon>
        <taxon>Hondaea</taxon>
    </lineage>
</organism>
<dbReference type="Pfam" id="PF13481">
    <property type="entry name" value="AAA_25"/>
    <property type="match status" value="1"/>
</dbReference>
<feature type="domain" description="SF4 helicase" evidence="2">
    <location>
        <begin position="244"/>
        <end position="510"/>
    </location>
</feature>
<dbReference type="InterPro" id="IPR007694">
    <property type="entry name" value="DNA_helicase_DnaB-like_C"/>
</dbReference>
<dbReference type="GO" id="GO:0005524">
    <property type="term" value="F:ATP binding"/>
    <property type="evidence" value="ECO:0007669"/>
    <property type="project" value="InterPro"/>
</dbReference>
<dbReference type="InterPro" id="IPR027032">
    <property type="entry name" value="Twinkle-like"/>
</dbReference>
<accession>A0A2R5GSX4</accession>
<comment type="caution">
    <text evidence="3">The sequence shown here is derived from an EMBL/GenBank/DDBJ whole genome shotgun (WGS) entry which is preliminary data.</text>
</comment>
<sequence length="532" mass="58520">MALEAVQPGKPQHDEFKKFMLQRGISMETAKAFYVGVLRNCVAFPKVSQPGTFGPEEVREKLQAALPQGDPRLLDGQYVVQRIKLRGLKEKKFTQSVPGVDLSGLFGWHLVKPSDTEIVITEGEMDALAVYEATKRAVVSLPGGAPAGLTGELVDKIKARFKTVYLWLDNDEVGLAAREKLAQHFGMDTVRFIGQIGQGNKDANDVLMNGGDVEACIRNAKPAFEEPFDSVQDMKELIRNYMLHPEPLGESFDGFPSLTSLVGGFRPGELTILTGPTGSGKTTLLSQLSLHLAQKGVKTLWGSFEIKREALLSNMLRQYAGSLPEKGRAILRPETSFLSDEEVLGRLDQFATLPLYALKFFGATDVVDVLDSVAYSVTEAGMQHVIIDNLQFMVSGGGGLANAPMTSWDRFESMDSAIGHFRQIATQKRCHVTVVIHPRKEKEGDMLSLQSFSGTGKATQEADNVWILQKDKEGMKSLDVKKNRFLGTLGSFPLEFAFPSRSFVDLGDNAVKARSADLDKARSFYADENLEF</sequence>
<dbReference type="EMBL" id="BEYU01000105">
    <property type="protein sequence ID" value="GBG31753.1"/>
    <property type="molecule type" value="Genomic_DNA"/>
</dbReference>
<dbReference type="Proteomes" id="UP000241890">
    <property type="component" value="Unassembled WGS sequence"/>
</dbReference>
<dbReference type="OrthoDB" id="275278at2759"/>